<reference evidence="2" key="1">
    <citation type="journal article" date="2023" name="Mol. Biol. Evol.">
        <title>Third-Generation Sequencing Reveals the Adaptive Role of the Epigenome in Three Deep-Sea Polychaetes.</title>
        <authorList>
            <person name="Perez M."/>
            <person name="Aroh O."/>
            <person name="Sun Y."/>
            <person name="Lan Y."/>
            <person name="Juniper S.K."/>
            <person name="Young C.R."/>
            <person name="Angers B."/>
            <person name="Qian P.Y."/>
        </authorList>
    </citation>
    <scope>NUCLEOTIDE SEQUENCE</scope>
    <source>
        <strain evidence="2">R07B-5</strain>
    </source>
</reference>
<evidence type="ECO:0008006" key="4">
    <source>
        <dbReference type="Google" id="ProtNLM"/>
    </source>
</evidence>
<dbReference type="InterPro" id="IPR036514">
    <property type="entry name" value="SGNH_hydro_sf"/>
</dbReference>
<dbReference type="AlphaFoldDB" id="A0AAD9L325"/>
<evidence type="ECO:0000313" key="3">
    <source>
        <dbReference type="Proteomes" id="UP001209878"/>
    </source>
</evidence>
<evidence type="ECO:0000256" key="1">
    <source>
        <dbReference type="SAM" id="SignalP"/>
    </source>
</evidence>
<dbReference type="Proteomes" id="UP001209878">
    <property type="component" value="Unassembled WGS sequence"/>
</dbReference>
<dbReference type="GO" id="GO:0005975">
    <property type="term" value="P:carbohydrate metabolic process"/>
    <property type="evidence" value="ECO:0007669"/>
    <property type="project" value="TreeGrafter"/>
</dbReference>
<comment type="caution">
    <text evidence="2">The sequence shown here is derived from an EMBL/GenBank/DDBJ whole genome shotgun (WGS) entry which is preliminary data.</text>
</comment>
<dbReference type="PANTHER" id="PTHR22901">
    <property type="entry name" value="SIALATE O-ACETYLESTERASE"/>
    <property type="match status" value="1"/>
</dbReference>
<feature type="chain" id="PRO_5042247689" description="Sialate O-acetylesterase" evidence="1">
    <location>
        <begin position="29"/>
        <end position="569"/>
    </location>
</feature>
<name>A0AAD9L325_RIDPI</name>
<keyword evidence="1" id="KW-0732">Signal</keyword>
<proteinExistence type="predicted"/>
<sequence>MSLYMSPLLRTVALIFFTFACGLRLVCGDDTLRFKPKGEHDSTLRFASYYADHMVLQKAPQRATVWGYASADDIGSYVTVQLISGRDLTVVSTHQATIKADIQSGGGVWVVKLTATPPGGPYVVKATVEAQSIEMKDVLFGDVWLCGGQSNMQFGLEYIFNASEELASAKNYPHIRLFDTKMIASPVPLADLQAITLQWSLPSNASLAGGWTYFSAMCWLYGKQLHETLGYPIGLVESCWGGTPVEAWSSPDALRQCGLKQSDLEKQLTSESNKRELMKMDPVFGYMGPQQSSQLWNAMIHPLLNMTIYGAIWYQGEANGGRPDTYNCTFPSMIDDWRKNFYFGSGFETSSLFPFGFVQIGPNGPDGSKIIRGFPDIRWHQTADVGYVPNPRMKNVFMATAVDDTDFSSPHGPIHPRDKTTISKRLAVAGLTVAYGMDRGQFQGPFPSSYEISRTQATLTLMYDFNRFKIQQRSSSGFEVCCSRDTVTLCPVDGNWTAAPVVNVGVTTVQLSWRACGADTYVMGLRYEWRLTPCAYKKCAIYSVENELPAPPFIFQRFFGLGDNATNNL</sequence>
<dbReference type="EMBL" id="JAODUO010000354">
    <property type="protein sequence ID" value="KAK2182434.1"/>
    <property type="molecule type" value="Genomic_DNA"/>
</dbReference>
<evidence type="ECO:0000313" key="2">
    <source>
        <dbReference type="EMBL" id="KAK2182434.1"/>
    </source>
</evidence>
<dbReference type="SUPFAM" id="SSF52266">
    <property type="entry name" value="SGNH hydrolase"/>
    <property type="match status" value="1"/>
</dbReference>
<protein>
    <recommendedName>
        <fullName evidence="4">Sialate O-acetylesterase</fullName>
    </recommendedName>
</protein>
<organism evidence="2 3">
    <name type="scientific">Ridgeia piscesae</name>
    <name type="common">Tubeworm</name>
    <dbReference type="NCBI Taxonomy" id="27915"/>
    <lineage>
        <taxon>Eukaryota</taxon>
        <taxon>Metazoa</taxon>
        <taxon>Spiralia</taxon>
        <taxon>Lophotrochozoa</taxon>
        <taxon>Annelida</taxon>
        <taxon>Polychaeta</taxon>
        <taxon>Sedentaria</taxon>
        <taxon>Canalipalpata</taxon>
        <taxon>Sabellida</taxon>
        <taxon>Siboglinidae</taxon>
        <taxon>Ridgeia</taxon>
    </lineage>
</organism>
<feature type="signal peptide" evidence="1">
    <location>
        <begin position="1"/>
        <end position="28"/>
    </location>
</feature>
<gene>
    <name evidence="2" type="ORF">NP493_354g03011</name>
</gene>
<keyword evidence="3" id="KW-1185">Reference proteome</keyword>
<dbReference type="GO" id="GO:0001681">
    <property type="term" value="F:sialate O-acetylesterase activity"/>
    <property type="evidence" value="ECO:0007669"/>
    <property type="project" value="InterPro"/>
</dbReference>
<dbReference type="PANTHER" id="PTHR22901:SF0">
    <property type="entry name" value="SIALATE O-ACETYLESTERASE"/>
    <property type="match status" value="1"/>
</dbReference>
<accession>A0AAD9L325</accession>
<dbReference type="Gene3D" id="3.40.50.1110">
    <property type="entry name" value="SGNH hydrolase"/>
    <property type="match status" value="1"/>
</dbReference>
<dbReference type="InterPro" id="IPR039329">
    <property type="entry name" value="SIAE"/>
</dbReference>